<organism evidence="4 5">
    <name type="scientific">Flammeovirga aprica JL-4</name>
    <dbReference type="NCBI Taxonomy" id="694437"/>
    <lineage>
        <taxon>Bacteria</taxon>
        <taxon>Pseudomonadati</taxon>
        <taxon>Bacteroidota</taxon>
        <taxon>Cytophagia</taxon>
        <taxon>Cytophagales</taxon>
        <taxon>Flammeovirgaceae</taxon>
        <taxon>Flammeovirga</taxon>
    </lineage>
</organism>
<dbReference type="CDD" id="cd04301">
    <property type="entry name" value="NAT_SF"/>
    <property type="match status" value="1"/>
</dbReference>
<dbReference type="InterPro" id="IPR000182">
    <property type="entry name" value="GNAT_dom"/>
</dbReference>
<evidence type="ECO:0000259" key="3">
    <source>
        <dbReference type="PROSITE" id="PS51186"/>
    </source>
</evidence>
<dbReference type="InterPro" id="IPR050832">
    <property type="entry name" value="Bact_Acetyltransf"/>
</dbReference>
<name>A0A7X9RSQ3_9BACT</name>
<comment type="caution">
    <text evidence="4">The sequence shown here is derived from an EMBL/GenBank/DDBJ whole genome shotgun (WGS) entry which is preliminary data.</text>
</comment>
<proteinExistence type="predicted"/>
<dbReference type="Pfam" id="PF00583">
    <property type="entry name" value="Acetyltransf_1"/>
    <property type="match status" value="1"/>
</dbReference>
<dbReference type="InterPro" id="IPR016181">
    <property type="entry name" value="Acyl_CoA_acyltransferase"/>
</dbReference>
<keyword evidence="5" id="KW-1185">Reference proteome</keyword>
<reference evidence="4 5" key="1">
    <citation type="submission" date="2020-04" db="EMBL/GenBank/DDBJ databases">
        <title>Flammeovirga sp. SR4, a novel species isolated from seawater.</title>
        <authorList>
            <person name="Wang X."/>
        </authorList>
    </citation>
    <scope>NUCLEOTIDE SEQUENCE [LARGE SCALE GENOMIC DNA]</scope>
    <source>
        <strain evidence="4 5">ATCC 23126</strain>
    </source>
</reference>
<dbReference type="PANTHER" id="PTHR43877">
    <property type="entry name" value="AMINOALKYLPHOSPHONATE N-ACETYLTRANSFERASE-RELATED-RELATED"/>
    <property type="match status" value="1"/>
</dbReference>
<dbReference type="PROSITE" id="PS51186">
    <property type="entry name" value="GNAT"/>
    <property type="match status" value="1"/>
</dbReference>
<accession>A0A7X9RSQ3</accession>
<dbReference type="GO" id="GO:0016747">
    <property type="term" value="F:acyltransferase activity, transferring groups other than amino-acyl groups"/>
    <property type="evidence" value="ECO:0007669"/>
    <property type="project" value="InterPro"/>
</dbReference>
<sequence>MKVRKANFTDFEQLAELFDAYRVFYKQESDIEGAKQFLQDRTERGESSIFVVEDEGHLIGFVQLYPIFSSTRMKRLWLLNDLFVSPAHRGKGASKLLMGEAKNLAKISDAAGLILETEKTNAVGNQLYPAVGFKLDTEHNFYYWDVE</sequence>
<feature type="domain" description="N-acetyltransferase" evidence="3">
    <location>
        <begin position="1"/>
        <end position="147"/>
    </location>
</feature>
<protein>
    <submittedName>
        <fullName evidence="4">GNAT family N-acetyltransferase</fullName>
    </submittedName>
</protein>
<dbReference type="SUPFAM" id="SSF55729">
    <property type="entry name" value="Acyl-CoA N-acyltransferases (Nat)"/>
    <property type="match status" value="1"/>
</dbReference>
<evidence type="ECO:0000256" key="1">
    <source>
        <dbReference type="ARBA" id="ARBA00022679"/>
    </source>
</evidence>
<dbReference type="AlphaFoldDB" id="A0A7X9RSQ3"/>
<evidence type="ECO:0000313" key="5">
    <source>
        <dbReference type="Proteomes" id="UP000576082"/>
    </source>
</evidence>
<evidence type="ECO:0000313" key="4">
    <source>
        <dbReference type="EMBL" id="NME67396.1"/>
    </source>
</evidence>
<dbReference type="Gene3D" id="3.40.630.30">
    <property type="match status" value="1"/>
</dbReference>
<dbReference type="RefSeq" id="WP_169655714.1">
    <property type="nucleotide sequence ID" value="NZ_JABANE010000010.1"/>
</dbReference>
<dbReference type="PANTHER" id="PTHR43877:SF2">
    <property type="entry name" value="AMINOALKYLPHOSPHONATE N-ACETYLTRANSFERASE-RELATED"/>
    <property type="match status" value="1"/>
</dbReference>
<dbReference type="Proteomes" id="UP000576082">
    <property type="component" value="Unassembled WGS sequence"/>
</dbReference>
<keyword evidence="1 4" id="KW-0808">Transferase</keyword>
<evidence type="ECO:0000256" key="2">
    <source>
        <dbReference type="ARBA" id="ARBA00023315"/>
    </source>
</evidence>
<gene>
    <name evidence="4" type="ORF">HHU12_05415</name>
</gene>
<dbReference type="EMBL" id="JABANE010000010">
    <property type="protein sequence ID" value="NME67396.1"/>
    <property type="molecule type" value="Genomic_DNA"/>
</dbReference>
<keyword evidence="2" id="KW-0012">Acyltransferase</keyword>